<dbReference type="AlphaFoldDB" id="A0A419V027"/>
<organism evidence="1 2">
    <name type="scientific">Sinobaca qinghaiensis</name>
    <dbReference type="NCBI Taxonomy" id="342944"/>
    <lineage>
        <taxon>Bacteria</taxon>
        <taxon>Bacillati</taxon>
        <taxon>Bacillota</taxon>
        <taxon>Bacilli</taxon>
        <taxon>Bacillales</taxon>
        <taxon>Sporolactobacillaceae</taxon>
        <taxon>Sinobaca</taxon>
    </lineage>
</organism>
<reference evidence="1 2" key="1">
    <citation type="submission" date="2018-09" db="EMBL/GenBank/DDBJ databases">
        <title>Genomic Encyclopedia of Archaeal and Bacterial Type Strains, Phase II (KMG-II): from individual species to whole genera.</title>
        <authorList>
            <person name="Goeker M."/>
        </authorList>
    </citation>
    <scope>NUCLEOTIDE SEQUENCE [LARGE SCALE GENOMIC DNA]</scope>
    <source>
        <strain evidence="1 2">DSM 17008</strain>
    </source>
</reference>
<evidence type="ECO:0008006" key="3">
    <source>
        <dbReference type="Google" id="ProtNLM"/>
    </source>
</evidence>
<name>A0A419V027_9BACL</name>
<protein>
    <recommendedName>
        <fullName evidence="3">TetR family transcriptional regulator</fullName>
    </recommendedName>
</protein>
<dbReference type="RefSeq" id="WP_120193856.1">
    <property type="nucleotide sequence ID" value="NZ_RAPK01000010.1"/>
</dbReference>
<gene>
    <name evidence="1" type="ORF">ATL39_2712</name>
</gene>
<comment type="caution">
    <text evidence="1">The sequence shown here is derived from an EMBL/GenBank/DDBJ whole genome shotgun (WGS) entry which is preliminary data.</text>
</comment>
<dbReference type="OrthoDB" id="2856216at2"/>
<accession>A0A419V027</accession>
<dbReference type="Proteomes" id="UP000285120">
    <property type="component" value="Unassembled WGS sequence"/>
</dbReference>
<evidence type="ECO:0000313" key="1">
    <source>
        <dbReference type="EMBL" id="RKD71316.1"/>
    </source>
</evidence>
<proteinExistence type="predicted"/>
<sequence>MKDRISHEGMDEILKKLEDDYIKAVKENESRSVEEFVEQFLYDSWTYNDENIQNIKTVLSRYSTGEVYSTTFIGAFNEMVDHLRVKLQELDAEQAYPALHNQHGASFLVAFVDGMVIQYFIGVYTVEQLKEMTPYLKQVILQALQTEAGGQ</sequence>
<keyword evidence="2" id="KW-1185">Reference proteome</keyword>
<dbReference type="EMBL" id="RAPK01000010">
    <property type="protein sequence ID" value="RKD71316.1"/>
    <property type="molecule type" value="Genomic_DNA"/>
</dbReference>
<evidence type="ECO:0000313" key="2">
    <source>
        <dbReference type="Proteomes" id="UP000285120"/>
    </source>
</evidence>